<dbReference type="RefSeq" id="WP_063873808.1">
    <property type="nucleotide sequence ID" value="NZ_CAWMRI010000232.1"/>
</dbReference>
<evidence type="ECO:0000256" key="1">
    <source>
        <dbReference type="ARBA" id="ARBA00009981"/>
    </source>
</evidence>
<reference evidence="3 4" key="1">
    <citation type="submission" date="2016-04" db="EMBL/GenBank/DDBJ databases">
        <title>Draft Genome Assembly of the Bloom-forming Cyanobacterium Nodularia spumigena Strain CENA596 in Shrimp Production Ponds.</title>
        <authorList>
            <person name="Popin R.V."/>
            <person name="Rigonato J."/>
            <person name="Abreu V.A."/>
            <person name="Andreote A.P."/>
            <person name="Silveira S.B."/>
            <person name="Odebrecht C."/>
            <person name="Fiore M.F."/>
        </authorList>
    </citation>
    <scope>NUCLEOTIDE SEQUENCE [LARGE SCALE GENOMIC DNA]</scope>
    <source>
        <strain evidence="3 4">CENA596</strain>
    </source>
</reference>
<dbReference type="EMBL" id="LWAJ01000232">
    <property type="protein sequence ID" value="KZL48626.1"/>
    <property type="molecule type" value="Genomic_DNA"/>
</dbReference>
<comment type="caution">
    <text evidence="3">The sequence shown here is derived from an EMBL/GenBank/DDBJ whole genome shotgun (WGS) entry which is preliminary data.</text>
</comment>
<comment type="function">
    <text evidence="2">Antitoxin component of a type II toxin-antitoxin (TA) system.</text>
</comment>
<dbReference type="NCBIfam" id="TIGR01552">
    <property type="entry name" value="phd_fam"/>
    <property type="match status" value="1"/>
</dbReference>
<protein>
    <recommendedName>
        <fullName evidence="2">Antitoxin</fullName>
    </recommendedName>
</protein>
<organism evidence="3 4">
    <name type="scientific">Nodularia spumigena CENA596</name>
    <dbReference type="NCBI Taxonomy" id="1819295"/>
    <lineage>
        <taxon>Bacteria</taxon>
        <taxon>Bacillati</taxon>
        <taxon>Cyanobacteriota</taxon>
        <taxon>Cyanophyceae</taxon>
        <taxon>Nostocales</taxon>
        <taxon>Nodulariaceae</taxon>
        <taxon>Nodularia</taxon>
    </lineage>
</organism>
<accession>A0A166INB6</accession>
<proteinExistence type="inferred from homology"/>
<dbReference type="AlphaFoldDB" id="A0A166INB6"/>
<evidence type="ECO:0000256" key="2">
    <source>
        <dbReference type="RuleBase" id="RU362080"/>
    </source>
</evidence>
<dbReference type="Proteomes" id="UP000076555">
    <property type="component" value="Unassembled WGS sequence"/>
</dbReference>
<dbReference type="PANTHER" id="PTHR35377:SF7">
    <property type="entry name" value="SSL1004 PROTEIN"/>
    <property type="match status" value="1"/>
</dbReference>
<evidence type="ECO:0000313" key="3">
    <source>
        <dbReference type="EMBL" id="KZL48626.1"/>
    </source>
</evidence>
<evidence type="ECO:0000313" key="4">
    <source>
        <dbReference type="Proteomes" id="UP000076555"/>
    </source>
</evidence>
<dbReference type="InterPro" id="IPR036165">
    <property type="entry name" value="YefM-like_sf"/>
</dbReference>
<dbReference type="SUPFAM" id="SSF143120">
    <property type="entry name" value="YefM-like"/>
    <property type="match status" value="1"/>
</dbReference>
<dbReference type="InterPro" id="IPR006442">
    <property type="entry name" value="Antitoxin_Phd/YefM"/>
</dbReference>
<dbReference type="Pfam" id="PF02604">
    <property type="entry name" value="PhdYeFM_antitox"/>
    <property type="match status" value="1"/>
</dbReference>
<gene>
    <name evidence="3" type="ORF">A2T98_17110</name>
</gene>
<dbReference type="OrthoDB" id="9800503at2"/>
<name>A0A166INB6_NODSP</name>
<dbReference type="Gene3D" id="3.40.1620.10">
    <property type="entry name" value="YefM-like domain"/>
    <property type="match status" value="1"/>
</dbReference>
<comment type="similarity">
    <text evidence="1 2">Belongs to the phD/YefM antitoxin family.</text>
</comment>
<sequence>MLTVTIDEIQENLTSYLHQVAAGQSIIITQAGKPIAEIKPVSPITQQMRPYGLCAGDFIVPDDFDSPLPEDILNSFEGK</sequence>
<dbReference type="InterPro" id="IPR051416">
    <property type="entry name" value="phD-YefM_TA_antitoxins"/>
</dbReference>
<dbReference type="PANTHER" id="PTHR35377">
    <property type="entry name" value="ANTITOXIN VAPB49-RELATED-RELATED"/>
    <property type="match status" value="1"/>
</dbReference>